<feature type="domain" description="Carbohydrate kinase PfkB" evidence="6">
    <location>
        <begin position="1"/>
        <end position="311"/>
    </location>
</feature>
<dbReference type="PROSITE" id="PS00584">
    <property type="entry name" value="PFKB_KINASES_2"/>
    <property type="match status" value="1"/>
</dbReference>
<dbReference type="InterPro" id="IPR002173">
    <property type="entry name" value="Carboh/pur_kinase_PfkB_CS"/>
</dbReference>
<evidence type="ECO:0000256" key="1">
    <source>
        <dbReference type="ARBA" id="ARBA00010688"/>
    </source>
</evidence>
<keyword evidence="4 7" id="KW-0418">Kinase</keyword>
<gene>
    <name evidence="7" type="ORF">PTD2_22202</name>
</gene>
<evidence type="ECO:0000259" key="6">
    <source>
        <dbReference type="Pfam" id="PF00294"/>
    </source>
</evidence>
<keyword evidence="5" id="KW-0067">ATP-binding</keyword>
<dbReference type="Gene3D" id="3.40.1190.20">
    <property type="match status" value="1"/>
</dbReference>
<dbReference type="RefSeq" id="WP_009840401.1">
    <property type="nucleotide sequence ID" value="NZ_CH959301.1"/>
</dbReference>
<reference evidence="7 8" key="1">
    <citation type="submission" date="2006-02" db="EMBL/GenBank/DDBJ databases">
        <authorList>
            <person name="Moran M.A."/>
            <person name="Kjelleberg S."/>
            <person name="Egan S."/>
            <person name="Saunders N."/>
            <person name="Thomas T."/>
            <person name="Ferriera S."/>
            <person name="Johnson J."/>
            <person name="Kravitz S."/>
            <person name="Halpern A."/>
            <person name="Remington K."/>
            <person name="Beeson K."/>
            <person name="Tran B."/>
            <person name="Rogers Y.-H."/>
            <person name="Friedman R."/>
            <person name="Venter J.C."/>
        </authorList>
    </citation>
    <scope>NUCLEOTIDE SEQUENCE [LARGE SCALE GENOMIC DNA]</scope>
    <source>
        <strain evidence="7 8">D2</strain>
    </source>
</reference>
<dbReference type="AlphaFoldDB" id="A4CB16"/>
<dbReference type="GO" id="GO:0016301">
    <property type="term" value="F:kinase activity"/>
    <property type="evidence" value="ECO:0007669"/>
    <property type="project" value="UniProtKB-KW"/>
</dbReference>
<dbReference type="Pfam" id="PF00294">
    <property type="entry name" value="PfkB"/>
    <property type="match status" value="1"/>
</dbReference>
<evidence type="ECO:0000256" key="4">
    <source>
        <dbReference type="ARBA" id="ARBA00022777"/>
    </source>
</evidence>
<dbReference type="EMBL" id="AAOH01000004">
    <property type="protein sequence ID" value="EAR28574.1"/>
    <property type="molecule type" value="Genomic_DNA"/>
</dbReference>
<proteinExistence type="inferred from homology"/>
<comment type="similarity">
    <text evidence="1">Belongs to the carbohydrate kinase PfkB family.</text>
</comment>
<name>A4CB16_9GAMM</name>
<evidence type="ECO:0000313" key="8">
    <source>
        <dbReference type="Proteomes" id="UP000006201"/>
    </source>
</evidence>
<dbReference type="CDD" id="cd01167">
    <property type="entry name" value="bac_FRK"/>
    <property type="match status" value="1"/>
</dbReference>
<dbReference type="HOGENOM" id="CLU_027634_6_1_6"/>
<keyword evidence="3" id="KW-0547">Nucleotide-binding</keyword>
<dbReference type="PANTHER" id="PTHR43085">
    <property type="entry name" value="HEXOKINASE FAMILY MEMBER"/>
    <property type="match status" value="1"/>
</dbReference>
<dbReference type="OrthoDB" id="9779730at2"/>
<organism evidence="7 8">
    <name type="scientific">Pseudoalteromonas tunicata D2</name>
    <dbReference type="NCBI Taxonomy" id="87626"/>
    <lineage>
        <taxon>Bacteria</taxon>
        <taxon>Pseudomonadati</taxon>
        <taxon>Pseudomonadota</taxon>
        <taxon>Gammaproteobacteria</taxon>
        <taxon>Alteromonadales</taxon>
        <taxon>Pseudoalteromonadaceae</taxon>
        <taxon>Pseudoalteromonas</taxon>
    </lineage>
</organism>
<dbReference type="InterPro" id="IPR050306">
    <property type="entry name" value="PfkB_Carbo_kinase"/>
</dbReference>
<dbReference type="GO" id="GO:0005524">
    <property type="term" value="F:ATP binding"/>
    <property type="evidence" value="ECO:0007669"/>
    <property type="project" value="UniProtKB-KW"/>
</dbReference>
<sequence>MTRLISFGEILIDMLPADSRCTQFLAIAGGAPANVAVGFAKLGGQAFFAGGLATDGFAPILQNALHDYGVDTRYLVAVANSQTAMAVVTLDDLGERSFSFYRHNTADIQVNLAHFSAIHWQDDGIFHFCSNTLTDDTIAKVTYQLIQQAQKNQQLISFDVNLRPALWQKPTEIGSYVEQCFQWVDVIKLSQDELTHLAKLKGVNESDYLAGILHQGVKVIVLSNGPLPAKIVTQTETISLAAPTINAIDTTAAGDSLIAGFLFELSTFAKQQQLTLNQSLRNIACLQQALQFGLHCGALTCAQKGAFPALPELSAVLAFVESAKN</sequence>
<dbReference type="SUPFAM" id="SSF53613">
    <property type="entry name" value="Ribokinase-like"/>
    <property type="match status" value="1"/>
</dbReference>
<dbReference type="STRING" id="87626.PTD2_22202"/>
<protein>
    <submittedName>
        <fullName evidence="7">Carbohydrate kinase, PfkB family protein</fullName>
    </submittedName>
</protein>
<dbReference type="eggNOG" id="COG0524">
    <property type="taxonomic scope" value="Bacteria"/>
</dbReference>
<keyword evidence="8" id="KW-1185">Reference proteome</keyword>
<evidence type="ECO:0000313" key="7">
    <source>
        <dbReference type="EMBL" id="EAR28574.1"/>
    </source>
</evidence>
<dbReference type="InterPro" id="IPR029056">
    <property type="entry name" value="Ribokinase-like"/>
</dbReference>
<accession>A4CB16</accession>
<evidence type="ECO:0000256" key="2">
    <source>
        <dbReference type="ARBA" id="ARBA00022679"/>
    </source>
</evidence>
<dbReference type="PANTHER" id="PTHR43085:SF1">
    <property type="entry name" value="PSEUDOURIDINE KINASE-RELATED"/>
    <property type="match status" value="1"/>
</dbReference>
<evidence type="ECO:0000256" key="3">
    <source>
        <dbReference type="ARBA" id="ARBA00022741"/>
    </source>
</evidence>
<comment type="caution">
    <text evidence="7">The sequence shown here is derived from an EMBL/GenBank/DDBJ whole genome shotgun (WGS) entry which is preliminary data.</text>
</comment>
<dbReference type="InterPro" id="IPR011611">
    <property type="entry name" value="PfkB_dom"/>
</dbReference>
<keyword evidence="2" id="KW-0808">Transferase</keyword>
<dbReference type="Proteomes" id="UP000006201">
    <property type="component" value="Unassembled WGS sequence"/>
</dbReference>
<evidence type="ECO:0000256" key="5">
    <source>
        <dbReference type="ARBA" id="ARBA00022840"/>
    </source>
</evidence>